<evidence type="ECO:0000259" key="10">
    <source>
        <dbReference type="PROSITE" id="PS51362"/>
    </source>
</evidence>
<dbReference type="FunFam" id="2.10.90.10:FF:000005">
    <property type="entry name" value="Inhibin beta A chain"/>
    <property type="match status" value="1"/>
</dbReference>
<gene>
    <name evidence="12" type="primary">LOC116943792</name>
</gene>
<evidence type="ECO:0000256" key="2">
    <source>
        <dbReference type="ARBA" id="ARBA00006656"/>
    </source>
</evidence>
<keyword evidence="4" id="KW-0732">Signal</keyword>
<dbReference type="GO" id="GO:0005615">
    <property type="term" value="C:extracellular space"/>
    <property type="evidence" value="ECO:0007669"/>
    <property type="project" value="TreeGrafter"/>
</dbReference>
<dbReference type="RefSeq" id="XP_032812891.1">
    <property type="nucleotide sequence ID" value="XM_032957000.1"/>
</dbReference>
<evidence type="ECO:0000256" key="3">
    <source>
        <dbReference type="ARBA" id="ARBA00022525"/>
    </source>
</evidence>
<reference evidence="12" key="1">
    <citation type="submission" date="2025-08" db="UniProtKB">
        <authorList>
            <consortium name="RefSeq"/>
        </authorList>
    </citation>
    <scope>IDENTIFICATION</scope>
    <source>
        <tissue evidence="12">Sperm</tissue>
    </source>
</reference>
<feature type="domain" description="TGF-beta family profile" evidence="10">
    <location>
        <begin position="219"/>
        <end position="341"/>
    </location>
</feature>
<dbReference type="PROSITE" id="PS00250">
    <property type="entry name" value="TGF_BETA_1"/>
    <property type="match status" value="1"/>
</dbReference>
<evidence type="ECO:0000256" key="7">
    <source>
        <dbReference type="ARBA" id="ARBA00023180"/>
    </source>
</evidence>
<dbReference type="InterPro" id="IPR029034">
    <property type="entry name" value="Cystine-knot_cytokine"/>
</dbReference>
<evidence type="ECO:0000256" key="1">
    <source>
        <dbReference type="ARBA" id="ARBA00004613"/>
    </source>
</evidence>
<feature type="region of interest" description="Disordered" evidence="9">
    <location>
        <begin position="152"/>
        <end position="231"/>
    </location>
</feature>
<dbReference type="Proteomes" id="UP001318040">
    <property type="component" value="Chromosome 19"/>
</dbReference>
<dbReference type="InterPro" id="IPR015615">
    <property type="entry name" value="TGF-beta-rel"/>
</dbReference>
<evidence type="ECO:0000256" key="4">
    <source>
        <dbReference type="ARBA" id="ARBA00022729"/>
    </source>
</evidence>
<sequence length="341" mass="37383">MRDASRRVIARRIITAPAARTAWDEEVLVEAAKRHILSTLNLKERPRSFGDPVASGGLEGGPRAPLPRIALRAVMEEAERSARGRRDEAEEAEEVRLVRFAQRDATRHILLFSLPLEEGLDVSRAHLWLHVAAAAADVHGLGHCTVTISSPSVTSGGAGGAGGVNGSGEAVGRTHWKVRDTSRDPGQRRQRRRQQQQQQRRKRDDAGRRLAGRGATGRRVRRDGGDSDCEASEGRCCLQRFYVDFEKIGWHDWILVPEGYFANFCRGSCPPHAAGTPGTAASFHSVLVNQYRLRGLQPASSRRACCVPTRLGAMSLLYYDEDDHVVKRNVPGTVAEACGCA</sequence>
<feature type="compositionally biased region" description="Basic and acidic residues" evidence="9">
    <location>
        <begin position="177"/>
        <end position="187"/>
    </location>
</feature>
<keyword evidence="6" id="KW-1015">Disulfide bond</keyword>
<dbReference type="PROSITE" id="PS51362">
    <property type="entry name" value="TGF_BETA_2"/>
    <property type="match status" value="1"/>
</dbReference>
<evidence type="ECO:0000313" key="12">
    <source>
        <dbReference type="RefSeq" id="XP_032812891.1"/>
    </source>
</evidence>
<comment type="subcellular location">
    <subcellularLocation>
        <location evidence="1">Secreted</location>
    </subcellularLocation>
</comment>
<organism evidence="11 12">
    <name type="scientific">Petromyzon marinus</name>
    <name type="common">Sea lamprey</name>
    <dbReference type="NCBI Taxonomy" id="7757"/>
    <lineage>
        <taxon>Eukaryota</taxon>
        <taxon>Metazoa</taxon>
        <taxon>Chordata</taxon>
        <taxon>Craniata</taxon>
        <taxon>Vertebrata</taxon>
        <taxon>Cyclostomata</taxon>
        <taxon>Hyperoartia</taxon>
        <taxon>Petromyzontiformes</taxon>
        <taxon>Petromyzontidae</taxon>
        <taxon>Petromyzon</taxon>
    </lineage>
</organism>
<dbReference type="GO" id="GO:0005125">
    <property type="term" value="F:cytokine activity"/>
    <property type="evidence" value="ECO:0007669"/>
    <property type="project" value="TreeGrafter"/>
</dbReference>
<dbReference type="Gene3D" id="2.10.90.10">
    <property type="entry name" value="Cystine-knot cytokines"/>
    <property type="match status" value="1"/>
</dbReference>
<dbReference type="PANTHER" id="PTHR11848:SF309">
    <property type="entry name" value="INHIBIN BETA CHAIN"/>
    <property type="match status" value="1"/>
</dbReference>
<keyword evidence="3" id="KW-0964">Secreted</keyword>
<protein>
    <submittedName>
        <fullName evidence="12">Inhibin beta A chain-like</fullName>
    </submittedName>
</protein>
<dbReference type="KEGG" id="pmrn:116943792"/>
<evidence type="ECO:0000256" key="8">
    <source>
        <dbReference type="RuleBase" id="RU000354"/>
    </source>
</evidence>
<dbReference type="Pfam" id="PF00019">
    <property type="entry name" value="TGF_beta"/>
    <property type="match status" value="1"/>
</dbReference>
<comment type="similarity">
    <text evidence="2 8">Belongs to the TGF-beta family.</text>
</comment>
<evidence type="ECO:0000256" key="5">
    <source>
        <dbReference type="ARBA" id="ARBA00023030"/>
    </source>
</evidence>
<name>A0AAJ7T7P5_PETMA</name>
<keyword evidence="11" id="KW-1185">Reference proteome</keyword>
<feature type="compositionally biased region" description="Gly residues" evidence="9">
    <location>
        <begin position="156"/>
        <end position="166"/>
    </location>
</feature>
<dbReference type="GO" id="GO:0008083">
    <property type="term" value="F:growth factor activity"/>
    <property type="evidence" value="ECO:0007669"/>
    <property type="project" value="UniProtKB-KW"/>
</dbReference>
<evidence type="ECO:0000256" key="9">
    <source>
        <dbReference type="SAM" id="MobiDB-lite"/>
    </source>
</evidence>
<dbReference type="AlphaFoldDB" id="A0AAJ7T7P5"/>
<dbReference type="InterPro" id="IPR001839">
    <property type="entry name" value="TGF-b_C"/>
</dbReference>
<dbReference type="SUPFAM" id="SSF57501">
    <property type="entry name" value="Cystine-knot cytokines"/>
    <property type="match status" value="1"/>
</dbReference>
<evidence type="ECO:0000313" key="11">
    <source>
        <dbReference type="Proteomes" id="UP001318040"/>
    </source>
</evidence>
<evidence type="ECO:0000256" key="6">
    <source>
        <dbReference type="ARBA" id="ARBA00023157"/>
    </source>
</evidence>
<accession>A0AAJ7T7P5</accession>
<dbReference type="PANTHER" id="PTHR11848">
    <property type="entry name" value="TGF-BETA FAMILY"/>
    <property type="match status" value="1"/>
</dbReference>
<dbReference type="InterPro" id="IPR017948">
    <property type="entry name" value="TGFb_CS"/>
</dbReference>
<dbReference type="SMART" id="SM00204">
    <property type="entry name" value="TGFB"/>
    <property type="match status" value="1"/>
</dbReference>
<keyword evidence="5 8" id="KW-0339">Growth factor</keyword>
<proteinExistence type="inferred from homology"/>
<keyword evidence="7" id="KW-0325">Glycoprotein</keyword>